<accession>A0A372JSH3</accession>
<sequence>MAQARDGGESGDRSGVRPQGRPNGQASVKDVARLAGVSVATVSRVLNDSATVSERSRARVLAAVERLGYRRNAVARSLRTDATGTIGLVIGDILNPFFTELARAVEDEARAAGFAVVIGNADERPDRQDDYVRTLLERRVDGLLLCPTAELTPLVRDTVESGTPVVFLDRTLHGLDVPTVRADGAEAIDRLVGHLLDLGRTRPAFVSGPSILSTGRERTDAFACALARRGLPVRPEYLEEGDFQAASGRAALARLLDLPEPPDAVVAGDNLMALGALDEIHARGLSIPGDVALASYDDVPWFIHLDPPLTAIAQPVQELGRRAVRALTERVAGREVGSVTLRARLVVRGSCGEPPTGGRRRDGRHNEGSVPA</sequence>
<feature type="region of interest" description="Disordered" evidence="5">
    <location>
        <begin position="1"/>
        <end position="28"/>
    </location>
</feature>
<dbReference type="Pfam" id="PF00356">
    <property type="entry name" value="LacI"/>
    <property type="match status" value="1"/>
</dbReference>
<dbReference type="InterPro" id="IPR000843">
    <property type="entry name" value="HTH_LacI"/>
</dbReference>
<evidence type="ECO:0000256" key="1">
    <source>
        <dbReference type="ARBA" id="ARBA00022491"/>
    </source>
</evidence>
<evidence type="ECO:0000313" key="8">
    <source>
        <dbReference type="Proteomes" id="UP000261811"/>
    </source>
</evidence>
<dbReference type="Gene3D" id="1.10.260.40">
    <property type="entry name" value="lambda repressor-like DNA-binding domains"/>
    <property type="match status" value="1"/>
</dbReference>
<dbReference type="GO" id="GO:0000976">
    <property type="term" value="F:transcription cis-regulatory region binding"/>
    <property type="evidence" value="ECO:0007669"/>
    <property type="project" value="TreeGrafter"/>
</dbReference>
<evidence type="ECO:0000313" key="7">
    <source>
        <dbReference type="EMBL" id="RFU42899.1"/>
    </source>
</evidence>
<keyword evidence="4" id="KW-0804">Transcription</keyword>
<name>A0A372JSH3_9ACTN</name>
<dbReference type="SUPFAM" id="SSF53822">
    <property type="entry name" value="Periplasmic binding protein-like I"/>
    <property type="match status" value="1"/>
</dbReference>
<protein>
    <submittedName>
        <fullName evidence="7">LacI family transcriptional regulator</fullName>
    </submittedName>
</protein>
<dbReference type="EMBL" id="QURH01000085">
    <property type="protein sequence ID" value="RFU42899.1"/>
    <property type="molecule type" value="Genomic_DNA"/>
</dbReference>
<comment type="caution">
    <text evidence="7">The sequence shown here is derived from an EMBL/GenBank/DDBJ whole genome shotgun (WGS) entry which is preliminary data.</text>
</comment>
<keyword evidence="1" id="KW-0678">Repressor</keyword>
<dbReference type="PRINTS" id="PR00036">
    <property type="entry name" value="HTHLACI"/>
</dbReference>
<dbReference type="PANTHER" id="PTHR30146:SF148">
    <property type="entry name" value="HTH-TYPE TRANSCRIPTIONAL REPRESSOR PURR-RELATED"/>
    <property type="match status" value="1"/>
</dbReference>
<reference evidence="7 8" key="1">
    <citation type="submission" date="2018-08" db="EMBL/GenBank/DDBJ databases">
        <title>Actinomadura jelena sp. nov., a novel Actinomycete isolated from soil in Chad.</title>
        <authorList>
            <person name="Shi L."/>
        </authorList>
    </citation>
    <scope>NUCLEOTIDE SEQUENCE [LARGE SCALE GENOMIC DNA]</scope>
    <source>
        <strain evidence="7 8">NEAU-G17</strain>
    </source>
</reference>
<feature type="region of interest" description="Disordered" evidence="5">
    <location>
        <begin position="350"/>
        <end position="372"/>
    </location>
</feature>
<dbReference type="PROSITE" id="PS00356">
    <property type="entry name" value="HTH_LACI_1"/>
    <property type="match status" value="1"/>
</dbReference>
<dbReference type="GO" id="GO:0003700">
    <property type="term" value="F:DNA-binding transcription factor activity"/>
    <property type="evidence" value="ECO:0007669"/>
    <property type="project" value="TreeGrafter"/>
</dbReference>
<dbReference type="PANTHER" id="PTHR30146">
    <property type="entry name" value="LACI-RELATED TRANSCRIPTIONAL REPRESSOR"/>
    <property type="match status" value="1"/>
</dbReference>
<dbReference type="OrthoDB" id="9785139at2"/>
<dbReference type="InterPro" id="IPR001761">
    <property type="entry name" value="Peripla_BP/Lac1_sug-bd_dom"/>
</dbReference>
<proteinExistence type="predicted"/>
<dbReference type="SUPFAM" id="SSF47413">
    <property type="entry name" value="lambda repressor-like DNA-binding domains"/>
    <property type="match status" value="1"/>
</dbReference>
<dbReference type="Pfam" id="PF00532">
    <property type="entry name" value="Peripla_BP_1"/>
    <property type="match status" value="1"/>
</dbReference>
<dbReference type="InterPro" id="IPR010982">
    <property type="entry name" value="Lambda_DNA-bd_dom_sf"/>
</dbReference>
<evidence type="ECO:0000256" key="4">
    <source>
        <dbReference type="ARBA" id="ARBA00023163"/>
    </source>
</evidence>
<gene>
    <name evidence="7" type="ORF">DZF91_04070</name>
</gene>
<dbReference type="Gene3D" id="3.40.50.2300">
    <property type="match status" value="2"/>
</dbReference>
<dbReference type="RefSeq" id="WP_117356155.1">
    <property type="nucleotide sequence ID" value="NZ_QURH01000085.1"/>
</dbReference>
<dbReference type="CDD" id="cd06267">
    <property type="entry name" value="PBP1_LacI_sugar_binding-like"/>
    <property type="match status" value="1"/>
</dbReference>
<organism evidence="7 8">
    <name type="scientific">Actinomadura logoneensis</name>
    <dbReference type="NCBI Taxonomy" id="2293572"/>
    <lineage>
        <taxon>Bacteria</taxon>
        <taxon>Bacillati</taxon>
        <taxon>Actinomycetota</taxon>
        <taxon>Actinomycetes</taxon>
        <taxon>Streptosporangiales</taxon>
        <taxon>Thermomonosporaceae</taxon>
        <taxon>Actinomadura</taxon>
    </lineage>
</organism>
<dbReference type="AlphaFoldDB" id="A0A372JSH3"/>
<evidence type="ECO:0000256" key="3">
    <source>
        <dbReference type="ARBA" id="ARBA00023125"/>
    </source>
</evidence>
<dbReference type="PROSITE" id="PS50932">
    <property type="entry name" value="HTH_LACI_2"/>
    <property type="match status" value="1"/>
</dbReference>
<evidence type="ECO:0000256" key="2">
    <source>
        <dbReference type="ARBA" id="ARBA00023015"/>
    </source>
</evidence>
<dbReference type="SMART" id="SM00354">
    <property type="entry name" value="HTH_LACI"/>
    <property type="match status" value="1"/>
</dbReference>
<dbReference type="CDD" id="cd01392">
    <property type="entry name" value="HTH_LacI"/>
    <property type="match status" value="1"/>
</dbReference>
<keyword evidence="2" id="KW-0805">Transcription regulation</keyword>
<evidence type="ECO:0000259" key="6">
    <source>
        <dbReference type="PROSITE" id="PS50932"/>
    </source>
</evidence>
<evidence type="ECO:0000256" key="5">
    <source>
        <dbReference type="SAM" id="MobiDB-lite"/>
    </source>
</evidence>
<feature type="compositionally biased region" description="Basic and acidic residues" evidence="5">
    <location>
        <begin position="1"/>
        <end position="15"/>
    </location>
</feature>
<keyword evidence="3" id="KW-0238">DNA-binding</keyword>
<feature type="domain" description="HTH lacI-type" evidence="6">
    <location>
        <begin position="26"/>
        <end position="80"/>
    </location>
</feature>
<keyword evidence="8" id="KW-1185">Reference proteome</keyword>
<dbReference type="InterPro" id="IPR028082">
    <property type="entry name" value="Peripla_BP_I"/>
</dbReference>
<dbReference type="Proteomes" id="UP000261811">
    <property type="component" value="Unassembled WGS sequence"/>
</dbReference>